<evidence type="ECO:0000256" key="2">
    <source>
        <dbReference type="ARBA" id="ARBA00022771"/>
    </source>
</evidence>
<feature type="coiled-coil region" evidence="5">
    <location>
        <begin position="430"/>
        <end position="464"/>
    </location>
</feature>
<dbReference type="EMBL" id="VCAZ01000001">
    <property type="protein sequence ID" value="TSK13195.1"/>
    <property type="molecule type" value="Genomic_DNA"/>
</dbReference>
<evidence type="ECO:0000256" key="4">
    <source>
        <dbReference type="PROSITE-ProRule" id="PRU00146"/>
    </source>
</evidence>
<proteinExistence type="predicted"/>
<evidence type="ECO:0000313" key="8">
    <source>
        <dbReference type="EMBL" id="TSK13195.1"/>
    </source>
</evidence>
<feature type="compositionally biased region" description="Polar residues" evidence="6">
    <location>
        <begin position="135"/>
        <end position="161"/>
    </location>
</feature>
<dbReference type="PANTHER" id="PTHR24102">
    <property type="entry name" value="PHD FINGER PROTEIN"/>
    <property type="match status" value="1"/>
</dbReference>
<reference evidence="8 9" key="1">
    <citation type="journal article" date="2019" name="Genome Biol. Evol.">
        <title>Whole-Genome Sequencing of the Giant Devil Catfish, Bagarius yarrelli.</title>
        <authorList>
            <person name="Jiang W."/>
            <person name="Lv Y."/>
            <person name="Cheng L."/>
            <person name="Yang K."/>
            <person name="Chao B."/>
            <person name="Wang X."/>
            <person name="Li Y."/>
            <person name="Pan X."/>
            <person name="You X."/>
            <person name="Zhang Y."/>
            <person name="Yang J."/>
            <person name="Li J."/>
            <person name="Zhang X."/>
            <person name="Liu S."/>
            <person name="Sun C."/>
            <person name="Yang J."/>
            <person name="Shi Q."/>
        </authorList>
    </citation>
    <scope>NUCLEOTIDE SEQUENCE [LARGE SCALE GENOMIC DNA]</scope>
    <source>
        <strain evidence="8">JWS20170419001</strain>
        <tissue evidence="8">Muscle</tissue>
    </source>
</reference>
<dbReference type="Proteomes" id="UP000319801">
    <property type="component" value="Unassembled WGS sequence"/>
</dbReference>
<dbReference type="SMART" id="SM00249">
    <property type="entry name" value="PHD"/>
    <property type="match status" value="1"/>
</dbReference>
<dbReference type="AlphaFoldDB" id="A0A556TH64"/>
<keyword evidence="5" id="KW-0175">Coiled coil</keyword>
<dbReference type="PANTHER" id="PTHR24102:SF18">
    <property type="entry name" value="PHD FINGER PROTEIN 21B"/>
    <property type="match status" value="1"/>
</dbReference>
<dbReference type="InterPro" id="IPR019787">
    <property type="entry name" value="Znf_PHD-finger"/>
</dbReference>
<feature type="region of interest" description="Disordered" evidence="6">
    <location>
        <begin position="236"/>
        <end position="271"/>
    </location>
</feature>
<evidence type="ECO:0000256" key="6">
    <source>
        <dbReference type="SAM" id="MobiDB-lite"/>
    </source>
</evidence>
<comment type="caution">
    <text evidence="8">The sequence shown here is derived from an EMBL/GenBank/DDBJ whole genome shotgun (WGS) entry which is preliminary data.</text>
</comment>
<evidence type="ECO:0000313" key="9">
    <source>
        <dbReference type="Proteomes" id="UP000319801"/>
    </source>
</evidence>
<name>A0A556TH64_BAGYA</name>
<dbReference type="InterPro" id="IPR013083">
    <property type="entry name" value="Znf_RING/FYVE/PHD"/>
</dbReference>
<feature type="region of interest" description="Disordered" evidence="6">
    <location>
        <begin position="527"/>
        <end position="557"/>
    </location>
</feature>
<feature type="region of interest" description="Disordered" evidence="6">
    <location>
        <begin position="127"/>
        <end position="164"/>
    </location>
</feature>
<evidence type="ECO:0000256" key="1">
    <source>
        <dbReference type="ARBA" id="ARBA00022723"/>
    </source>
</evidence>
<sequence>MAGDEVGCRNLGTAVSSLCSHWEMKIEKLAVRSCPVGTPAKPLSLIKPSSQSIAISVVPAKAPVSMVTAHINGQKAANSDVLQTSPINLQTANRVHRPGELCHSQMLGTLTAVPIKVPQVRPKTLIPDSLPHSPCQEQQSSQPLSLTRGTSVVSPKSQGLGTFSPVRMTSHKGEVTPPPIPVPSVSTATASPGVAYAIISATSPSTNGVAAMGEAVKVQPLIFSPDSKVIIIQPQLASSSQGSPGPQAEIPSQEPSPAPSPLHKSNKKEEDPEKIAFMVALGLVTTEHLEEIQTKRQERKRRSTANPAYSLFDPERKRLASNYLNNPLFLSARVCKLLTNSLLPIHTPDSEELCWKEELEHDDHCAVCKEEGNLQQCHSCTRAYHLDCLHPPLKSPPKGMWMCPKCQKKVLNKENLSWPHNFVQSYVTHKTVREEEKRRLMRRNNELKKECAHLKEEDQRLNKSLLKCRDVKEHLLSQQRETQSSLERLRALIRLIQRDQMIQVTMTATTTTSGGAALLSLPWIKPSSTSSTSSSTAPSAGPSTLLHKSVLHSQGNN</sequence>
<dbReference type="Gene3D" id="3.30.40.10">
    <property type="entry name" value="Zinc/RING finger domain, C3HC4 (zinc finger)"/>
    <property type="match status" value="1"/>
</dbReference>
<keyword evidence="1" id="KW-0479">Metal-binding</keyword>
<evidence type="ECO:0000256" key="5">
    <source>
        <dbReference type="SAM" id="Coils"/>
    </source>
</evidence>
<gene>
    <name evidence="8" type="ORF">Baya_0069</name>
</gene>
<evidence type="ECO:0000259" key="7">
    <source>
        <dbReference type="PROSITE" id="PS50016"/>
    </source>
</evidence>
<feature type="compositionally biased region" description="Low complexity" evidence="6">
    <location>
        <begin position="527"/>
        <end position="544"/>
    </location>
</feature>
<dbReference type="SUPFAM" id="SSF57903">
    <property type="entry name" value="FYVE/PHD zinc finger"/>
    <property type="match status" value="1"/>
</dbReference>
<evidence type="ECO:0000256" key="3">
    <source>
        <dbReference type="ARBA" id="ARBA00022833"/>
    </source>
</evidence>
<dbReference type="PROSITE" id="PS50016">
    <property type="entry name" value="ZF_PHD_2"/>
    <property type="match status" value="1"/>
</dbReference>
<dbReference type="Pfam" id="PF00628">
    <property type="entry name" value="PHD"/>
    <property type="match status" value="1"/>
</dbReference>
<dbReference type="OrthoDB" id="336088at2759"/>
<accession>A0A556TH64</accession>
<protein>
    <submittedName>
        <fullName evidence="8">PHD finger protein 21B</fullName>
    </submittedName>
</protein>
<feature type="domain" description="PHD-type" evidence="7">
    <location>
        <begin position="362"/>
        <end position="409"/>
    </location>
</feature>
<organism evidence="8 9">
    <name type="scientific">Bagarius yarrelli</name>
    <name type="common">Goonch</name>
    <name type="synonym">Bagrus yarrelli</name>
    <dbReference type="NCBI Taxonomy" id="175774"/>
    <lineage>
        <taxon>Eukaryota</taxon>
        <taxon>Metazoa</taxon>
        <taxon>Chordata</taxon>
        <taxon>Craniata</taxon>
        <taxon>Vertebrata</taxon>
        <taxon>Euteleostomi</taxon>
        <taxon>Actinopterygii</taxon>
        <taxon>Neopterygii</taxon>
        <taxon>Teleostei</taxon>
        <taxon>Ostariophysi</taxon>
        <taxon>Siluriformes</taxon>
        <taxon>Sisoridae</taxon>
        <taxon>Sisorinae</taxon>
        <taxon>Bagarius</taxon>
    </lineage>
</organism>
<dbReference type="InterPro" id="IPR011011">
    <property type="entry name" value="Znf_FYVE_PHD"/>
</dbReference>
<keyword evidence="2 4" id="KW-0863">Zinc-finger</keyword>
<keyword evidence="3" id="KW-0862">Zinc</keyword>
<dbReference type="InterPro" id="IPR001965">
    <property type="entry name" value="Znf_PHD"/>
</dbReference>
<dbReference type="GO" id="GO:0008270">
    <property type="term" value="F:zinc ion binding"/>
    <property type="evidence" value="ECO:0007669"/>
    <property type="project" value="UniProtKB-KW"/>
</dbReference>
<keyword evidence="9" id="KW-1185">Reference proteome</keyword>